<evidence type="ECO:0000256" key="1">
    <source>
        <dbReference type="ARBA" id="ARBA00004167"/>
    </source>
</evidence>
<keyword evidence="2 6" id="KW-0812">Transmembrane</keyword>
<keyword evidence="4 6" id="KW-0472">Membrane</keyword>
<evidence type="ECO:0000256" key="5">
    <source>
        <dbReference type="SAM" id="MobiDB-lite"/>
    </source>
</evidence>
<accession>A0A1I7YS20</accession>
<protein>
    <submittedName>
        <fullName evidence="8">F-box domain-containing protein</fullName>
    </submittedName>
</protein>
<comment type="subcellular location">
    <subcellularLocation>
        <location evidence="1">Membrane</location>
        <topology evidence="1">Single-pass membrane protein</topology>
    </subcellularLocation>
</comment>
<dbReference type="PANTHER" id="PTHR15407">
    <property type="entry name" value="FUKUTIN-RELATED"/>
    <property type="match status" value="1"/>
</dbReference>
<dbReference type="AlphaFoldDB" id="A0A1I7YS20"/>
<evidence type="ECO:0000256" key="2">
    <source>
        <dbReference type="ARBA" id="ARBA00022692"/>
    </source>
</evidence>
<dbReference type="PANTHER" id="PTHR15407:SF28">
    <property type="entry name" value="RIBITOL-5-PHOSPHATE TRANSFERASE FKTN"/>
    <property type="match status" value="1"/>
</dbReference>
<evidence type="ECO:0000256" key="4">
    <source>
        <dbReference type="ARBA" id="ARBA00023136"/>
    </source>
</evidence>
<dbReference type="Proteomes" id="UP000095287">
    <property type="component" value="Unplaced"/>
</dbReference>
<keyword evidence="3 6" id="KW-1133">Transmembrane helix</keyword>
<dbReference type="GO" id="GO:0016020">
    <property type="term" value="C:membrane"/>
    <property type="evidence" value="ECO:0007669"/>
    <property type="project" value="UniProtKB-SubCell"/>
</dbReference>
<dbReference type="WBParaSite" id="L893_g19147.t1">
    <property type="protein sequence ID" value="L893_g19147.t1"/>
    <property type="gene ID" value="L893_g19147"/>
</dbReference>
<evidence type="ECO:0000313" key="7">
    <source>
        <dbReference type="Proteomes" id="UP000095287"/>
    </source>
</evidence>
<sequence length="442" mass="50575">MAAERRQNAFLGGIFLGAMATFVFMQMISISTEPRHVVPFREEVLDVRNDVVPMEKKLLPRAVRSFVTDRALTDRRRTSSPASSTSPGIKTTHPSSSPSPTSIASSKRPRAASRFPPTHPSSIHSTANALVLIDEAVLNCLTCPYPNGTVDYLVFGKPEIRNPKKMNLYYGSDDPSKDYFLLLGNGTERAVRKFRWTLYTLDNRQFYIPKDVNSFLFDWRRSRFIRCQNIDMKRSGGRQVVPLEAVEHFVKLRDMAASYGSTLMLNGGTHLGWYRECTIIPHTPDSDFHVLQEEHNPELLRALETSDLFSVYYSFGVPSDCFQLKLCTSLVKIDFFYLYVNTTLDRSYICGTSTPKRVRFAYPVITKNDICVGDLLGKLMFVPCESEAVVEMGFGKEWRRDWDSNDFAWDNDGTNVMMTEWTNSSYPSWYHRRPPTRCPGFW</sequence>
<feature type="transmembrane region" description="Helical" evidence="6">
    <location>
        <begin position="9"/>
        <end position="28"/>
    </location>
</feature>
<name>A0A1I7YS20_9BILA</name>
<evidence type="ECO:0000313" key="8">
    <source>
        <dbReference type="WBParaSite" id="L893_g19147.t1"/>
    </source>
</evidence>
<evidence type="ECO:0000256" key="3">
    <source>
        <dbReference type="ARBA" id="ARBA00022989"/>
    </source>
</evidence>
<organism evidence="7 8">
    <name type="scientific">Steinernema glaseri</name>
    <dbReference type="NCBI Taxonomy" id="37863"/>
    <lineage>
        <taxon>Eukaryota</taxon>
        <taxon>Metazoa</taxon>
        <taxon>Ecdysozoa</taxon>
        <taxon>Nematoda</taxon>
        <taxon>Chromadorea</taxon>
        <taxon>Rhabditida</taxon>
        <taxon>Tylenchina</taxon>
        <taxon>Panagrolaimomorpha</taxon>
        <taxon>Strongyloidoidea</taxon>
        <taxon>Steinernematidae</taxon>
        <taxon>Steinernema</taxon>
    </lineage>
</organism>
<proteinExistence type="predicted"/>
<feature type="region of interest" description="Disordered" evidence="5">
    <location>
        <begin position="70"/>
        <end position="122"/>
    </location>
</feature>
<dbReference type="InterPro" id="IPR009644">
    <property type="entry name" value="FKTN/MNN4/W02B3.4-1"/>
</dbReference>
<evidence type="ECO:0000256" key="6">
    <source>
        <dbReference type="SAM" id="Phobius"/>
    </source>
</evidence>
<keyword evidence="7" id="KW-1185">Reference proteome</keyword>
<reference evidence="8" key="1">
    <citation type="submission" date="2016-11" db="UniProtKB">
        <authorList>
            <consortium name="WormBaseParasite"/>
        </authorList>
    </citation>
    <scope>IDENTIFICATION</scope>
</reference>
<feature type="compositionally biased region" description="Low complexity" evidence="5">
    <location>
        <begin position="79"/>
        <end position="106"/>
    </location>
</feature>